<reference evidence="1 2" key="1">
    <citation type="submission" date="2018-10" db="EMBL/GenBank/DDBJ databases">
        <title>Fifty Aureobasidium pullulans genomes reveal a recombining polyextremotolerant generalist.</title>
        <authorList>
            <person name="Gostincar C."/>
            <person name="Turk M."/>
            <person name="Zajc J."/>
            <person name="Gunde-Cimerman N."/>
        </authorList>
    </citation>
    <scope>NUCLEOTIDE SEQUENCE [LARGE SCALE GENOMIC DNA]</scope>
    <source>
        <strain evidence="1 2">EXF-11013</strain>
    </source>
</reference>
<sequence>MQVENRQREAFTTSEARTQKIEMTTYTASSNRFVHRWRCFVSMLHVGRKETDVGKGQASWRIEFSSHQPLRPSKIFIDLILKHVSRCPCGAAMGLFTSHDDRHEISCIIHTRV</sequence>
<comment type="caution">
    <text evidence="1">The sequence shown here is derived from an EMBL/GenBank/DDBJ whole genome shotgun (WGS) entry which is preliminary data.</text>
</comment>
<accession>A0A4S8Y9P7</accession>
<gene>
    <name evidence="1" type="ORF">D6D22_02652</name>
</gene>
<name>A0A4S8Y9P7_AURPU</name>
<protein>
    <submittedName>
        <fullName evidence="1">Uncharacterized protein</fullName>
    </submittedName>
</protein>
<dbReference type="EMBL" id="QZAL01000023">
    <property type="protein sequence ID" value="THW47395.1"/>
    <property type="molecule type" value="Genomic_DNA"/>
</dbReference>
<evidence type="ECO:0000313" key="1">
    <source>
        <dbReference type="EMBL" id="THW47395.1"/>
    </source>
</evidence>
<organism evidence="1 2">
    <name type="scientific">Aureobasidium pullulans</name>
    <name type="common">Black yeast</name>
    <name type="synonym">Pullularia pullulans</name>
    <dbReference type="NCBI Taxonomy" id="5580"/>
    <lineage>
        <taxon>Eukaryota</taxon>
        <taxon>Fungi</taxon>
        <taxon>Dikarya</taxon>
        <taxon>Ascomycota</taxon>
        <taxon>Pezizomycotina</taxon>
        <taxon>Dothideomycetes</taxon>
        <taxon>Dothideomycetidae</taxon>
        <taxon>Dothideales</taxon>
        <taxon>Saccotheciaceae</taxon>
        <taxon>Aureobasidium</taxon>
    </lineage>
</organism>
<dbReference type="Proteomes" id="UP000310687">
    <property type="component" value="Unassembled WGS sequence"/>
</dbReference>
<proteinExistence type="predicted"/>
<dbReference type="AlphaFoldDB" id="A0A4S8Y9P7"/>
<evidence type="ECO:0000313" key="2">
    <source>
        <dbReference type="Proteomes" id="UP000310687"/>
    </source>
</evidence>